<sequence length="1043" mass="118369">MSKPLSESEVNLLEQSLGWKDEWLDDHEKIVSLSDERVPMFTIQILFLLRKILPSTTALFKILCLLVPQQGFCLPTDARALARKMKKLNTERTSLLKSKGGKEKLEVIHSGSFFEWLKKHKAPTVSSTCPSKTSEQLQREEDFQNQKQKLELLLEEEKSKSRRLGDLIKEEKSTSELSAKTIDNLKGDKVHLNKVIGGLKSSIAKYQSVIAAQKLNSAQQSFKGCNHDTGLGFITITRFCEGEPRIFEGIKYTKDLASMTFKSNNQPAIFTAISSKHSNSTLCDKQLNNRVSFLFKLLCLLSGCAPNVFLGRECDVQELSVLFAKFLKKYGNLFFSDFVLPSDFFPKLSPAQAVDVKSLLRLSMDAFRKLRIVLKKCLGFNIFPSEGKMRDMQSQLLTYLKKADVNVSTQTLVKVGQEKKHGNVYVLRCRDLSGYMENVLKEYKLKAGFGPDDAQKRVDLLFSGDKGGGLVKFYFEVICGQTKLSVYDVHVFSMYEGSDCYENLHTVFEPFQVEIRRIQEDDFRLDGHPVKVLLGGDFHFLDAVLGHQGSSATFPSSKWDVSLSHLREHGSRPHTPENCVDIQFRNVDDVNANYSANLALNGQSCELRKTGKFHCCFFGPMIFPIKTLENVVPPVLHIMLGIVLKLFNLLLDRSRDLDSSKVGSPAHIENMRQKEKAEEEARVTMEALDKKRRELGKELVDLYSWRERFDAVLAGNIKELHSIAKAFDNSCSTKNPKFEKCTGIKCFLSCYDSDVFWVACDVCKCWKHCMCELIPSSEQAYYSNEVDSKYTCLTCRGKDVDDISDLFKDVINKIVCRQESAEASFQRSSHTLAMLEEETVKTMGPIEIDLHRRLNEINVDRQAFHGEVFVGNHCKIVLAKHKYLCECLDGDKVGTQIEAVLEIFAKLVPLIFTKKDLDEEEITELTNLCNEYGRVFPKSFPAENLTVKMHSLIFSVPRFVSIHKTIGRYSEEEGESLHNLINQELRRVCSIRCKPLKLKLVLEGAALRAKADRTLLKPISRKCQSCHKGFYLQGVCQSCNAKR</sequence>
<dbReference type="Gene3D" id="3.30.40.10">
    <property type="entry name" value="Zinc/RING finger domain, C3HC4 (zinc finger)"/>
    <property type="match status" value="1"/>
</dbReference>
<dbReference type="Proteomes" id="UP000594262">
    <property type="component" value="Unplaced"/>
</dbReference>
<evidence type="ECO:0000313" key="3">
    <source>
        <dbReference type="Proteomes" id="UP000594262"/>
    </source>
</evidence>
<dbReference type="EnsemblMetazoa" id="CLYHEMT011841.1">
    <property type="protein sequence ID" value="CLYHEMP011841.1"/>
    <property type="gene ID" value="CLYHEMG011841"/>
</dbReference>
<accession>A0A7M5VGC9</accession>
<dbReference type="PANTHER" id="PTHR31424">
    <property type="entry name" value="PROTEIN CBG23806"/>
    <property type="match status" value="1"/>
</dbReference>
<dbReference type="Pfam" id="PF06918">
    <property type="entry name" value="DUF1280"/>
    <property type="match status" value="1"/>
</dbReference>
<protein>
    <submittedName>
        <fullName evidence="2">Uncharacterized protein</fullName>
    </submittedName>
</protein>
<evidence type="ECO:0000313" key="2">
    <source>
        <dbReference type="EnsemblMetazoa" id="CLYHEMP011841.1"/>
    </source>
</evidence>
<dbReference type="InterPro" id="IPR009689">
    <property type="entry name" value="DUF1280"/>
</dbReference>
<dbReference type="AlphaFoldDB" id="A0A7M5VGC9"/>
<evidence type="ECO:0000256" key="1">
    <source>
        <dbReference type="SAM" id="Coils"/>
    </source>
</evidence>
<dbReference type="InterPro" id="IPR013083">
    <property type="entry name" value="Znf_RING/FYVE/PHD"/>
</dbReference>
<proteinExistence type="predicted"/>
<keyword evidence="3" id="KW-1185">Reference proteome</keyword>
<organism evidence="2 3">
    <name type="scientific">Clytia hemisphaerica</name>
    <dbReference type="NCBI Taxonomy" id="252671"/>
    <lineage>
        <taxon>Eukaryota</taxon>
        <taxon>Metazoa</taxon>
        <taxon>Cnidaria</taxon>
        <taxon>Hydrozoa</taxon>
        <taxon>Hydroidolina</taxon>
        <taxon>Leptothecata</taxon>
        <taxon>Obeliida</taxon>
        <taxon>Clytiidae</taxon>
        <taxon>Clytia</taxon>
    </lineage>
</organism>
<reference evidence="2" key="1">
    <citation type="submission" date="2021-01" db="UniProtKB">
        <authorList>
            <consortium name="EnsemblMetazoa"/>
        </authorList>
    </citation>
    <scope>IDENTIFICATION</scope>
</reference>
<name>A0A7M5VGC9_9CNID</name>
<dbReference type="CDD" id="cd15517">
    <property type="entry name" value="PHD_TCF19_like"/>
    <property type="match status" value="1"/>
</dbReference>
<feature type="coiled-coil region" evidence="1">
    <location>
        <begin position="671"/>
        <end position="698"/>
    </location>
</feature>
<dbReference type="OrthoDB" id="10050996at2759"/>
<dbReference type="PANTHER" id="PTHR31424:SF3">
    <property type="entry name" value="RING-TYPE DOMAIN-CONTAINING PROTEIN"/>
    <property type="match status" value="1"/>
</dbReference>
<keyword evidence="1" id="KW-0175">Coiled coil</keyword>